<dbReference type="AlphaFoldDB" id="A0A9C7GBW5"/>
<feature type="region of interest" description="Disordered" evidence="1">
    <location>
        <begin position="174"/>
        <end position="195"/>
    </location>
</feature>
<proteinExistence type="predicted"/>
<keyword evidence="3" id="KW-1185">Reference proteome</keyword>
<dbReference type="GO" id="GO:0030420">
    <property type="term" value="P:establishment of competence for transformation"/>
    <property type="evidence" value="ECO:0007669"/>
    <property type="project" value="InterPro"/>
</dbReference>
<comment type="caution">
    <text evidence="2">The sequence shown here is derived from an EMBL/GenBank/DDBJ whole genome shotgun (WGS) entry which is preliminary data.</text>
</comment>
<dbReference type="Pfam" id="PF06338">
    <property type="entry name" value="ComK"/>
    <property type="match status" value="1"/>
</dbReference>
<dbReference type="InterPro" id="IPR010461">
    <property type="entry name" value="ComK"/>
</dbReference>
<organism evidence="2 3">
    <name type="scientific">Pseudoneobacillus rhizosphaerae</name>
    <dbReference type="NCBI Taxonomy" id="2880968"/>
    <lineage>
        <taxon>Bacteria</taxon>
        <taxon>Bacillati</taxon>
        <taxon>Bacillota</taxon>
        <taxon>Bacilli</taxon>
        <taxon>Bacillales</taxon>
        <taxon>Bacillaceae</taxon>
        <taxon>Pseudoneobacillus</taxon>
    </lineage>
</organism>
<dbReference type="RefSeq" id="WP_230497482.1">
    <property type="nucleotide sequence ID" value="NZ_CAKJTG010000017.1"/>
</dbReference>
<protein>
    <submittedName>
        <fullName evidence="2">Competence transcription factor</fullName>
    </submittedName>
</protein>
<evidence type="ECO:0000256" key="1">
    <source>
        <dbReference type="SAM" id="MobiDB-lite"/>
    </source>
</evidence>
<accession>A0A9C7GBW5</accession>
<name>A0A9C7GBW5_9BACI</name>
<reference evidence="2" key="1">
    <citation type="submission" date="2021-10" db="EMBL/GenBank/DDBJ databases">
        <authorList>
            <person name="Criscuolo A."/>
        </authorList>
    </citation>
    <scope>NUCLEOTIDE SEQUENCE</scope>
    <source>
        <strain evidence="2">CIP111885</strain>
    </source>
</reference>
<evidence type="ECO:0000313" key="3">
    <source>
        <dbReference type="Proteomes" id="UP000789845"/>
    </source>
</evidence>
<gene>
    <name evidence="2" type="primary">comK</name>
    <name evidence="2" type="ORF">NEOCIP111885_02989</name>
</gene>
<sequence>MNDRMIEEYIINQCTLLIMPEYYGSKIYSRIYELEDDFIVPFKPLDIVKASCQFYCSSYKGRIEGSHNVIGKIHKAPISIYPTLFFFPTTSPNRQDCTWVNDQHVLNYRKATSESTFATFSNKETYEIPVSARSFANQLLRTAHLRNKFMQRINDMERRKSQLYYYSPTKMSASENKDEYGKLGNRKTTHLQNES</sequence>
<evidence type="ECO:0000313" key="2">
    <source>
        <dbReference type="EMBL" id="CAG9609247.1"/>
    </source>
</evidence>
<dbReference type="EMBL" id="CAKJTG010000017">
    <property type="protein sequence ID" value="CAG9609247.1"/>
    <property type="molecule type" value="Genomic_DNA"/>
</dbReference>
<dbReference type="Proteomes" id="UP000789845">
    <property type="component" value="Unassembled WGS sequence"/>
</dbReference>